<evidence type="ECO:0000256" key="1">
    <source>
        <dbReference type="ARBA" id="ARBA00002397"/>
    </source>
</evidence>
<keyword evidence="4" id="KW-0282">Flagellum</keyword>
<keyword evidence="3" id="KW-1005">Bacterial flagellum biogenesis</keyword>
<evidence type="ECO:0000313" key="5">
    <source>
        <dbReference type="Proteomes" id="UP000720344"/>
    </source>
</evidence>
<gene>
    <name evidence="4" type="ORF">HCX48_07820</name>
</gene>
<dbReference type="InterPro" id="IPR007809">
    <property type="entry name" value="FlgN-like"/>
</dbReference>
<keyword evidence="5" id="KW-1185">Reference proteome</keyword>
<dbReference type="Proteomes" id="UP000720344">
    <property type="component" value="Unassembled WGS sequence"/>
</dbReference>
<dbReference type="Pfam" id="PF05130">
    <property type="entry name" value="FlgN"/>
    <property type="match status" value="1"/>
</dbReference>
<dbReference type="Gene3D" id="1.20.58.300">
    <property type="entry name" value="FlgN-like"/>
    <property type="match status" value="1"/>
</dbReference>
<evidence type="ECO:0000256" key="2">
    <source>
        <dbReference type="ARBA" id="ARBA00007703"/>
    </source>
</evidence>
<dbReference type="RefSeq" id="WP_167681557.1">
    <property type="nucleotide sequence ID" value="NZ_JAATWB010000004.1"/>
</dbReference>
<evidence type="ECO:0000256" key="3">
    <source>
        <dbReference type="ARBA" id="ARBA00022795"/>
    </source>
</evidence>
<organism evidence="4 5">
    <name type="scientific">Rhodocyclus gracilis</name>
    <dbReference type="NCBI Taxonomy" id="2929842"/>
    <lineage>
        <taxon>Bacteria</taxon>
        <taxon>Pseudomonadati</taxon>
        <taxon>Pseudomonadota</taxon>
        <taxon>Betaproteobacteria</taxon>
        <taxon>Rhodocyclales</taxon>
        <taxon>Rhodocyclaceae</taxon>
        <taxon>Rhodocyclus</taxon>
    </lineage>
</organism>
<evidence type="ECO:0000313" key="4">
    <source>
        <dbReference type="EMBL" id="NJA89128.1"/>
    </source>
</evidence>
<keyword evidence="4" id="KW-0969">Cilium</keyword>
<proteinExistence type="inferred from homology"/>
<dbReference type="SUPFAM" id="SSF140566">
    <property type="entry name" value="FlgN-like"/>
    <property type="match status" value="1"/>
</dbReference>
<comment type="similarity">
    <text evidence="2">Belongs to the FlgN family.</text>
</comment>
<keyword evidence="4" id="KW-0966">Cell projection</keyword>
<reference evidence="5" key="1">
    <citation type="submission" date="2020-03" db="EMBL/GenBank/DDBJ databases">
        <title>Whole-genome sequence of the purple nonsulfur bacterium Rhodocyclus tenuis DSM112.</title>
        <authorList>
            <person name="Kyndt J.A."/>
            <person name="Meyer T.E."/>
        </authorList>
    </citation>
    <scope>NUCLEOTIDE SEQUENCE [LARGE SCALE GENOMIC DNA]</scope>
    <source>
        <strain evidence="5">DSM 112</strain>
    </source>
</reference>
<accession>A0ABX0WHC9</accession>
<protein>
    <submittedName>
        <fullName evidence="4">Flagellar protein FlgN</fullName>
    </submittedName>
</protein>
<name>A0ABX0WHC9_9RHOO</name>
<comment type="function">
    <text evidence="1">Required for the efficient initiation of filament assembly.</text>
</comment>
<comment type="caution">
    <text evidence="4">The sequence shown here is derived from an EMBL/GenBank/DDBJ whole genome shotgun (WGS) entry which is preliminary data.</text>
</comment>
<dbReference type="InterPro" id="IPR036679">
    <property type="entry name" value="FlgN-like_sf"/>
</dbReference>
<dbReference type="EMBL" id="JAATWB010000004">
    <property type="protein sequence ID" value="NJA89128.1"/>
    <property type="molecule type" value="Genomic_DNA"/>
</dbReference>
<sequence>MNGWRELSEAIEAESSAIVEFIDILRREQDALTEAKADELAPLIAEKITAANAVAQRAQTRNTLLASRQLPADRDGIAAWLETHPGDLAAQRGWNHLLELATEARELTRVNGDLVRLHLQHNAQALEALLGSIRPLPLYGPDGQHSPFGSGNLRGAV</sequence>